<dbReference type="Proteomes" id="UP000465866">
    <property type="component" value="Chromosome"/>
</dbReference>
<sequence length="340" mass="37095">MIASAVSALAKRLNRNGRRIGRPFDPSTQLTPPHGLRSSWVHYGVMVPDLPEPHRTFGVMSIIGTPGIAIFSNDHAIVTSASDTAYLVSATAAMRGEGLHTYSIARDCEILPDGSLVRLGDDLTIEGSYPDFRLQRFHRDVVVDLDIQATDKVTYFVDLPGGLYTHWSLLCRYNGAVGGLLVAGLCTLEYASGVGLHSIPIPGTPNLPVPFFTYHVLNIDERTQVLTSKVLGAGGIELISATWVRGLDDYGSELLDTRFDVEEYEPAPRSTPSGRDMRLPATLTWSAYLRGSEVISITGRCHGDWVYGLGAGFVGSYHYTGSFRGKAIEGIAYIEYIDLR</sequence>
<dbReference type="AlphaFoldDB" id="A0A7I7KW12"/>
<dbReference type="RefSeq" id="WP_163776229.1">
    <property type="nucleotide sequence ID" value="NZ_AP022569.1"/>
</dbReference>
<evidence type="ECO:0000313" key="1">
    <source>
        <dbReference type="EMBL" id="BBX46014.1"/>
    </source>
</evidence>
<accession>A0A7I7KW12</accession>
<evidence type="ECO:0000313" key="2">
    <source>
        <dbReference type="Proteomes" id="UP000465866"/>
    </source>
</evidence>
<dbReference type="InterPro" id="IPR046611">
    <property type="entry name" value="DUF6670"/>
</dbReference>
<dbReference type="EMBL" id="AP022569">
    <property type="protein sequence ID" value="BBX46014.1"/>
    <property type="molecule type" value="Genomic_DNA"/>
</dbReference>
<protein>
    <submittedName>
        <fullName evidence="1">Uncharacterized protein</fullName>
    </submittedName>
</protein>
<gene>
    <name evidence="1" type="ORF">MCOO_20290</name>
</gene>
<dbReference type="KEGG" id="mcoo:MCOO_20290"/>
<proteinExistence type="predicted"/>
<keyword evidence="2" id="KW-1185">Reference proteome</keyword>
<name>A0A7I7KW12_9MYCO</name>
<organism evidence="1 2">
    <name type="scientific">Mycobacterium cookii</name>
    <dbReference type="NCBI Taxonomy" id="1775"/>
    <lineage>
        <taxon>Bacteria</taxon>
        <taxon>Bacillati</taxon>
        <taxon>Actinomycetota</taxon>
        <taxon>Actinomycetes</taxon>
        <taxon>Mycobacteriales</taxon>
        <taxon>Mycobacteriaceae</taxon>
        <taxon>Mycobacterium</taxon>
    </lineage>
</organism>
<reference evidence="1 2" key="1">
    <citation type="journal article" date="2019" name="Emerg. Microbes Infect.">
        <title>Comprehensive subspecies identification of 175 nontuberculous mycobacteria species based on 7547 genomic profiles.</title>
        <authorList>
            <person name="Matsumoto Y."/>
            <person name="Kinjo T."/>
            <person name="Motooka D."/>
            <person name="Nabeya D."/>
            <person name="Jung N."/>
            <person name="Uechi K."/>
            <person name="Horii T."/>
            <person name="Iida T."/>
            <person name="Fujita J."/>
            <person name="Nakamura S."/>
        </authorList>
    </citation>
    <scope>NUCLEOTIDE SEQUENCE [LARGE SCALE GENOMIC DNA]</scope>
    <source>
        <strain evidence="1 2">JCM 12404</strain>
    </source>
</reference>
<dbReference type="Pfam" id="PF20375">
    <property type="entry name" value="DUF6670"/>
    <property type="match status" value="1"/>
</dbReference>